<evidence type="ECO:0000259" key="2">
    <source>
        <dbReference type="Pfam" id="PF00534"/>
    </source>
</evidence>
<evidence type="ECO:0000256" key="1">
    <source>
        <dbReference type="SAM" id="Phobius"/>
    </source>
</evidence>
<dbReference type="CDD" id="cd03801">
    <property type="entry name" value="GT4_PimA-like"/>
    <property type="match status" value="1"/>
</dbReference>
<dbReference type="PANTHER" id="PTHR12526:SF630">
    <property type="entry name" value="GLYCOSYLTRANSFERASE"/>
    <property type="match status" value="1"/>
</dbReference>
<feature type="domain" description="Glycosyl transferase family 1" evidence="2">
    <location>
        <begin position="166"/>
        <end position="305"/>
    </location>
</feature>
<feature type="transmembrane region" description="Helical" evidence="1">
    <location>
        <begin position="76"/>
        <end position="93"/>
    </location>
</feature>
<accession>A0AAD0WDG1</accession>
<organism evidence="3 4">
    <name type="scientific">Pseudoalteromonas lipolytica</name>
    <dbReference type="NCBI Taxonomy" id="570156"/>
    <lineage>
        <taxon>Bacteria</taxon>
        <taxon>Pseudomonadati</taxon>
        <taxon>Pseudomonadota</taxon>
        <taxon>Gammaproteobacteria</taxon>
        <taxon>Alteromonadales</taxon>
        <taxon>Pseudoalteromonadaceae</taxon>
        <taxon>Pseudoalteromonas</taxon>
    </lineage>
</organism>
<proteinExistence type="predicted"/>
<dbReference type="EMBL" id="CP032090">
    <property type="protein sequence ID" value="AXV66457.1"/>
    <property type="molecule type" value="Genomic_DNA"/>
</dbReference>
<dbReference type="Proteomes" id="UP000264605">
    <property type="component" value="Chromosome"/>
</dbReference>
<keyword evidence="1" id="KW-0472">Membrane</keyword>
<name>A0AAD0WDG1_9GAMM</name>
<dbReference type="GeneID" id="99506737"/>
<dbReference type="Pfam" id="PF00534">
    <property type="entry name" value="Glycos_transf_1"/>
    <property type="match status" value="1"/>
</dbReference>
<dbReference type="SUPFAM" id="SSF53756">
    <property type="entry name" value="UDP-Glycosyltransferase/glycogen phosphorylase"/>
    <property type="match status" value="1"/>
</dbReference>
<dbReference type="AlphaFoldDB" id="A0AAD0WDG1"/>
<dbReference type="RefSeq" id="WP_118844682.1">
    <property type="nucleotide sequence ID" value="NZ_CP032090.1"/>
</dbReference>
<keyword evidence="1" id="KW-0812">Transmembrane</keyword>
<gene>
    <name evidence="3" type="ORF">D0907_14760</name>
</gene>
<dbReference type="GO" id="GO:0016757">
    <property type="term" value="F:glycosyltransferase activity"/>
    <property type="evidence" value="ECO:0007669"/>
    <property type="project" value="InterPro"/>
</dbReference>
<protein>
    <submittedName>
        <fullName evidence="3">Glycosyltransferase family 1 protein</fullName>
    </submittedName>
</protein>
<dbReference type="InterPro" id="IPR001296">
    <property type="entry name" value="Glyco_trans_1"/>
</dbReference>
<dbReference type="KEGG" id="pdj:D0907_14760"/>
<dbReference type="GO" id="GO:1901135">
    <property type="term" value="P:carbohydrate derivative metabolic process"/>
    <property type="evidence" value="ECO:0007669"/>
    <property type="project" value="UniProtKB-ARBA"/>
</dbReference>
<reference evidence="3 4" key="1">
    <citation type="submission" date="2018-08" db="EMBL/GenBank/DDBJ databases">
        <title>Draft genome sequence of Pseudoalteromonas donghaensis HJ51.</title>
        <authorList>
            <person name="Oh J."/>
            <person name="Roh D."/>
        </authorList>
    </citation>
    <scope>NUCLEOTIDE SEQUENCE [LARGE SCALE GENOMIC DNA]</scope>
    <source>
        <strain evidence="3 4">HJ51</strain>
    </source>
</reference>
<evidence type="ECO:0000313" key="4">
    <source>
        <dbReference type="Proteomes" id="UP000264605"/>
    </source>
</evidence>
<dbReference type="PANTHER" id="PTHR12526">
    <property type="entry name" value="GLYCOSYLTRANSFERASE"/>
    <property type="match status" value="1"/>
</dbReference>
<dbReference type="Gene3D" id="3.40.50.2000">
    <property type="entry name" value="Glycogen Phosphorylase B"/>
    <property type="match status" value="1"/>
</dbReference>
<evidence type="ECO:0000313" key="3">
    <source>
        <dbReference type="EMBL" id="AXV66457.1"/>
    </source>
</evidence>
<keyword evidence="1" id="KW-1133">Transmembrane helix</keyword>
<sequence>MNDKKVKLNIIASFPPPEGGTTILVKQLYNEIKELDSGYDVYKSDLSLSNASISSFFNFIINFFKCSINSIHVSKGGATFIAPIIIILCKLFFKKSVFRMFGGQFDKYYTNSNIVKKMLVSFVLKNADLIYFETHGLVDFFAKKFPDSNIKHYANSRKAIGNRIVKSKFSNKIVFVGVLKKDKGVGVILEAAKLFPDISFEFVGPSVDDCLLDAMGKLSNCNYLGAVPSEKIYTLIKNADYLALPTFHFGEGYPGVILEAYSIGVPVLSTCWQYIPEIVIEGETGFLCKPNDVNSFHQLLNRVKSVSFSEYSEMSECCYSLFNENYISTQLTKQFIDQVGDLQRAN</sequence>